<keyword evidence="8" id="KW-0456">Lyase</keyword>
<keyword evidence="7" id="KW-0508">mRNA splicing</keyword>
<comment type="function">
    <text evidence="12">Plays a role in pre-mRNA splicing as a core component of the spliceosomal U1, U2, U4 and U5 small nuclear ribonucleoproteins (snRNPs), the building blocks of the spliceosome. Component of both the pre-catalytic spliceosome B complex and activated spliceosome C complexes. As a component of the minor spliceosome, involved in the splicing of U12-type introns in pre-mRNAs. May act as a charged protein scaffold to promote snRNP assembly or strengthen snRNP-snRNP interactions through non-specific electrostatic contacts with RNA.</text>
</comment>
<evidence type="ECO:0000256" key="2">
    <source>
        <dbReference type="ARBA" id="ARBA00004496"/>
    </source>
</evidence>
<dbReference type="Gene3D" id="2.30.30.100">
    <property type="match status" value="1"/>
</dbReference>
<evidence type="ECO:0000313" key="17">
    <source>
        <dbReference type="EMBL" id="CAL1584662.1"/>
    </source>
</evidence>
<dbReference type="FunFam" id="2.30.30.100:FF:000016">
    <property type="entry name" value="Small nuclear ribonucleoprotein Sm D1"/>
    <property type="match status" value="1"/>
</dbReference>
<keyword evidence="18" id="KW-1185">Reference proteome</keyword>
<reference evidence="17 18" key="1">
    <citation type="submission" date="2024-04" db="EMBL/GenBank/DDBJ databases">
        <authorList>
            <person name="Waldvogel A.-M."/>
            <person name="Schoenle A."/>
        </authorList>
    </citation>
    <scope>NUCLEOTIDE SEQUENCE [LARGE SCALE GENOMIC DNA]</scope>
</reference>
<dbReference type="CDD" id="cd06661">
    <property type="entry name" value="GGCT_like"/>
    <property type="match status" value="1"/>
</dbReference>
<evidence type="ECO:0000256" key="5">
    <source>
        <dbReference type="ARBA" id="ARBA00022664"/>
    </source>
</evidence>
<dbReference type="GO" id="GO:0005737">
    <property type="term" value="C:cytoplasm"/>
    <property type="evidence" value="ECO:0007669"/>
    <property type="project" value="UniProtKB-SubCell"/>
</dbReference>
<dbReference type="PANTHER" id="PTHR12935">
    <property type="entry name" value="GAMMA-GLUTAMYLCYCLOTRANSFERASE"/>
    <property type="match status" value="1"/>
</dbReference>
<keyword evidence="10" id="KW-0687">Ribonucleoprotein</keyword>
<evidence type="ECO:0000256" key="15">
    <source>
        <dbReference type="PIRSR" id="PIRSR617939-2"/>
    </source>
</evidence>
<evidence type="ECO:0000313" key="18">
    <source>
        <dbReference type="Proteomes" id="UP001497482"/>
    </source>
</evidence>
<accession>A0AAV2K969</accession>
<dbReference type="AlphaFoldDB" id="A0AAV2K969"/>
<dbReference type="InterPro" id="IPR013024">
    <property type="entry name" value="GGCT-like"/>
</dbReference>
<evidence type="ECO:0000256" key="14">
    <source>
        <dbReference type="PIRSR" id="PIRSR617939-1"/>
    </source>
</evidence>
<dbReference type="GO" id="GO:0005681">
    <property type="term" value="C:spliceosomal complex"/>
    <property type="evidence" value="ECO:0007669"/>
    <property type="project" value="UniProtKB-KW"/>
</dbReference>
<dbReference type="Proteomes" id="UP001497482">
    <property type="component" value="Chromosome 16"/>
</dbReference>
<comment type="similarity">
    <text evidence="3">Belongs to the snRNP core protein family.</text>
</comment>
<dbReference type="Pfam" id="PF13772">
    <property type="entry name" value="AIG2_2"/>
    <property type="match status" value="1"/>
</dbReference>
<evidence type="ECO:0000256" key="11">
    <source>
        <dbReference type="ARBA" id="ARBA00033121"/>
    </source>
</evidence>
<evidence type="ECO:0000256" key="1">
    <source>
        <dbReference type="ARBA" id="ARBA00004123"/>
    </source>
</evidence>
<dbReference type="InterPro" id="IPR001163">
    <property type="entry name" value="Sm_dom_euk/arc"/>
</dbReference>
<keyword evidence="4" id="KW-0963">Cytoplasm</keyword>
<dbReference type="InterPro" id="IPR036568">
    <property type="entry name" value="GGCT-like_sf"/>
</dbReference>
<dbReference type="SUPFAM" id="SSF110857">
    <property type="entry name" value="Gamma-glutamyl cyclotransferase-like"/>
    <property type="match status" value="1"/>
</dbReference>
<dbReference type="InterPro" id="IPR010920">
    <property type="entry name" value="LSM_dom_sf"/>
</dbReference>
<dbReference type="Gene3D" id="3.10.490.10">
    <property type="entry name" value="Gamma-glutamyl cyclotransferase-like"/>
    <property type="match status" value="1"/>
</dbReference>
<organism evidence="17 18">
    <name type="scientific">Knipowitschia caucasica</name>
    <name type="common">Caucasian dwarf goby</name>
    <name type="synonym">Pomatoschistus caucasicus</name>
    <dbReference type="NCBI Taxonomy" id="637954"/>
    <lineage>
        <taxon>Eukaryota</taxon>
        <taxon>Metazoa</taxon>
        <taxon>Chordata</taxon>
        <taxon>Craniata</taxon>
        <taxon>Vertebrata</taxon>
        <taxon>Euteleostomi</taxon>
        <taxon>Actinopterygii</taxon>
        <taxon>Neopterygii</taxon>
        <taxon>Teleostei</taxon>
        <taxon>Neoteleostei</taxon>
        <taxon>Acanthomorphata</taxon>
        <taxon>Gobiaria</taxon>
        <taxon>Gobiiformes</taxon>
        <taxon>Gobioidei</taxon>
        <taxon>Gobiidae</taxon>
        <taxon>Gobiinae</taxon>
        <taxon>Knipowitschia</taxon>
    </lineage>
</organism>
<sequence>MKLVRFLMKLSHETVTIELKNGTQVHGTITGVDVSMNTHLKAVKMTLKNPCRWTHCWLTLSQRSSPRRGKQWPVAAEAGAGDAVEAGAEAEVVPGDEPFLTQLLEEENFIYFAYGSNMLSKRLQHKNPTALFHVTGRLKDYELKFGYWKDNVSCAWHGGAATIENSPGAEMWGVVWTINKADLSSLDNQEGVKYGVYSPLEVSVETEHGPVLCRTYKMNNFRPILPSPQYKKVMCLGAEENGLPADYLSKLNSVETNGYSGPSLLDELNL</sequence>
<evidence type="ECO:0000256" key="10">
    <source>
        <dbReference type="ARBA" id="ARBA00023274"/>
    </source>
</evidence>
<dbReference type="GO" id="GO:0003839">
    <property type="term" value="F:gamma-glutamylcyclotransferase activity"/>
    <property type="evidence" value="ECO:0007669"/>
    <property type="project" value="InterPro"/>
</dbReference>
<evidence type="ECO:0000256" key="7">
    <source>
        <dbReference type="ARBA" id="ARBA00023187"/>
    </source>
</evidence>
<evidence type="ECO:0000256" key="9">
    <source>
        <dbReference type="ARBA" id="ARBA00023242"/>
    </source>
</evidence>
<dbReference type="GO" id="GO:0008380">
    <property type="term" value="P:RNA splicing"/>
    <property type="evidence" value="ECO:0007669"/>
    <property type="project" value="UniProtKB-KW"/>
</dbReference>
<keyword evidence="6" id="KW-0747">Spliceosome</keyword>
<evidence type="ECO:0000256" key="8">
    <source>
        <dbReference type="ARBA" id="ARBA00023239"/>
    </source>
</evidence>
<dbReference type="GO" id="GO:0006397">
    <property type="term" value="P:mRNA processing"/>
    <property type="evidence" value="ECO:0007669"/>
    <property type="project" value="UniProtKB-KW"/>
</dbReference>
<name>A0AAV2K969_KNICA</name>
<evidence type="ECO:0000256" key="3">
    <source>
        <dbReference type="ARBA" id="ARBA00008146"/>
    </source>
</evidence>
<evidence type="ECO:0000259" key="16">
    <source>
        <dbReference type="SMART" id="SM00651"/>
    </source>
</evidence>
<comment type="subcellular location">
    <subcellularLocation>
        <location evidence="2">Cytoplasm</location>
    </subcellularLocation>
    <subcellularLocation>
        <location evidence="1">Nucleus</location>
    </subcellularLocation>
</comment>
<evidence type="ECO:0000256" key="4">
    <source>
        <dbReference type="ARBA" id="ARBA00022490"/>
    </source>
</evidence>
<evidence type="ECO:0000256" key="6">
    <source>
        <dbReference type="ARBA" id="ARBA00022728"/>
    </source>
</evidence>
<dbReference type="EMBL" id="OZ035838">
    <property type="protein sequence ID" value="CAL1584662.1"/>
    <property type="molecule type" value="Genomic_DNA"/>
</dbReference>
<keyword evidence="9" id="KW-0539">Nucleus</keyword>
<protein>
    <recommendedName>
        <fullName evidence="13">Small nuclear ribonucleoprotein Sm D1</fullName>
    </recommendedName>
    <alternativeName>
        <fullName evidence="11">snRNP core protein D1</fullName>
    </alternativeName>
</protein>
<feature type="binding site" evidence="15">
    <location>
        <position position="230"/>
    </location>
    <ligand>
        <name>substrate</name>
    </ligand>
</feature>
<gene>
    <name evidence="17" type="ORF">KC01_LOCUS14962</name>
</gene>
<feature type="binding site" evidence="15">
    <location>
        <begin position="111"/>
        <end position="116"/>
    </location>
    <ligand>
        <name>substrate</name>
    </ligand>
</feature>
<dbReference type="InterPro" id="IPR017939">
    <property type="entry name" value="G-Glutamylcylcotransferase"/>
</dbReference>
<feature type="active site" description="Proton acceptor" evidence="14">
    <location>
        <position position="190"/>
    </location>
</feature>
<dbReference type="SUPFAM" id="SSF50182">
    <property type="entry name" value="Sm-like ribonucleoproteins"/>
    <property type="match status" value="1"/>
</dbReference>
<keyword evidence="5" id="KW-0507">mRNA processing</keyword>
<dbReference type="Pfam" id="PF01423">
    <property type="entry name" value="LSM"/>
    <property type="match status" value="1"/>
</dbReference>
<feature type="domain" description="Sm" evidence="16">
    <location>
        <begin position="5"/>
        <end position="123"/>
    </location>
</feature>
<dbReference type="SMART" id="SM00651">
    <property type="entry name" value="Sm"/>
    <property type="match status" value="1"/>
</dbReference>
<evidence type="ECO:0000256" key="12">
    <source>
        <dbReference type="ARBA" id="ARBA00054201"/>
    </source>
</evidence>
<evidence type="ECO:0000256" key="13">
    <source>
        <dbReference type="ARBA" id="ARBA00070082"/>
    </source>
</evidence>
<proteinExistence type="inferred from homology"/>
<dbReference type="PANTHER" id="PTHR12935:SF13">
    <property type="entry name" value="GAMMA-GLUTAMYLCYCLOTRANSFERASE"/>
    <property type="match status" value="1"/>
</dbReference>